<dbReference type="EMBL" id="BOPG01000087">
    <property type="protein sequence ID" value="GIJ63051.1"/>
    <property type="molecule type" value="Genomic_DNA"/>
</dbReference>
<name>A0A8J3ZKA0_9ACTN</name>
<proteinExistence type="predicted"/>
<evidence type="ECO:0000313" key="3">
    <source>
        <dbReference type="Proteomes" id="UP000612585"/>
    </source>
</evidence>
<sequence length="64" mass="6643">MQPLCIIAGGFLAAMTSTRTAITVAAVAVAASIPLLPRQAIHHPSRDDHHAGEVEGRARITEGS</sequence>
<protein>
    <submittedName>
        <fullName evidence="2">Uncharacterized protein</fullName>
    </submittedName>
</protein>
<evidence type="ECO:0000256" key="1">
    <source>
        <dbReference type="SAM" id="MobiDB-lite"/>
    </source>
</evidence>
<accession>A0A8J3ZKA0</accession>
<feature type="region of interest" description="Disordered" evidence="1">
    <location>
        <begin position="40"/>
        <end position="64"/>
    </location>
</feature>
<evidence type="ECO:0000313" key="2">
    <source>
        <dbReference type="EMBL" id="GIJ63051.1"/>
    </source>
</evidence>
<feature type="compositionally biased region" description="Basic and acidic residues" evidence="1">
    <location>
        <begin position="44"/>
        <end position="64"/>
    </location>
</feature>
<dbReference type="Proteomes" id="UP000612585">
    <property type="component" value="Unassembled WGS sequence"/>
</dbReference>
<comment type="caution">
    <text evidence="2">The sequence shown here is derived from an EMBL/GenBank/DDBJ whole genome shotgun (WGS) entry which is preliminary data.</text>
</comment>
<reference evidence="2" key="1">
    <citation type="submission" date="2021-01" db="EMBL/GenBank/DDBJ databases">
        <title>Whole genome shotgun sequence of Virgisporangium aurantiacum NBRC 16421.</title>
        <authorList>
            <person name="Komaki H."/>
            <person name="Tamura T."/>
        </authorList>
    </citation>
    <scope>NUCLEOTIDE SEQUENCE</scope>
    <source>
        <strain evidence="2">NBRC 16421</strain>
    </source>
</reference>
<gene>
    <name evidence="2" type="ORF">Vau01_105670</name>
</gene>
<dbReference type="AlphaFoldDB" id="A0A8J3ZKA0"/>
<organism evidence="2 3">
    <name type="scientific">Virgisporangium aurantiacum</name>
    <dbReference type="NCBI Taxonomy" id="175570"/>
    <lineage>
        <taxon>Bacteria</taxon>
        <taxon>Bacillati</taxon>
        <taxon>Actinomycetota</taxon>
        <taxon>Actinomycetes</taxon>
        <taxon>Micromonosporales</taxon>
        <taxon>Micromonosporaceae</taxon>
        <taxon>Virgisporangium</taxon>
    </lineage>
</organism>
<keyword evidence="3" id="KW-1185">Reference proteome</keyword>